<evidence type="ECO:0000313" key="2">
    <source>
        <dbReference type="EMBL" id="MFM0007469.1"/>
    </source>
</evidence>
<dbReference type="RefSeq" id="WP_408182110.1">
    <property type="nucleotide sequence ID" value="NZ_JAQQEZ010000061.1"/>
</dbReference>
<dbReference type="EMBL" id="JAQQEZ010000061">
    <property type="protein sequence ID" value="MFM0007469.1"/>
    <property type="molecule type" value="Genomic_DNA"/>
</dbReference>
<name>A0ABW9B4Y7_9BURK</name>
<organism evidence="2 3">
    <name type="scientific">Paraburkholderia dipogonis</name>
    <dbReference type="NCBI Taxonomy" id="1211383"/>
    <lineage>
        <taxon>Bacteria</taxon>
        <taxon>Pseudomonadati</taxon>
        <taxon>Pseudomonadota</taxon>
        <taxon>Betaproteobacteria</taxon>
        <taxon>Burkholderiales</taxon>
        <taxon>Burkholderiaceae</taxon>
        <taxon>Paraburkholderia</taxon>
    </lineage>
</organism>
<feature type="signal peptide" evidence="1">
    <location>
        <begin position="1"/>
        <end position="21"/>
    </location>
</feature>
<gene>
    <name evidence="2" type="ORF">PQR57_41795</name>
</gene>
<keyword evidence="1" id="KW-0732">Signal</keyword>
<protein>
    <recommendedName>
        <fullName evidence="4">Carboxypeptidase regulatory-like domain-containing protein</fullName>
    </recommendedName>
</protein>
<comment type="caution">
    <text evidence="2">The sequence shown here is derived from an EMBL/GenBank/DDBJ whole genome shotgun (WGS) entry which is preliminary data.</text>
</comment>
<keyword evidence="3" id="KW-1185">Reference proteome</keyword>
<evidence type="ECO:0008006" key="4">
    <source>
        <dbReference type="Google" id="ProtNLM"/>
    </source>
</evidence>
<dbReference type="PROSITE" id="PS51257">
    <property type="entry name" value="PROKAR_LIPOPROTEIN"/>
    <property type="match status" value="1"/>
</dbReference>
<evidence type="ECO:0000256" key="1">
    <source>
        <dbReference type="SAM" id="SignalP"/>
    </source>
</evidence>
<reference evidence="2 3" key="1">
    <citation type="journal article" date="2024" name="Chem. Sci.">
        <title>Discovery of megapolipeptins by genome mining of a Burkholderiales bacteria collection.</title>
        <authorList>
            <person name="Paulo B.S."/>
            <person name="Recchia M.J.J."/>
            <person name="Lee S."/>
            <person name="Fergusson C.H."/>
            <person name="Romanowski S.B."/>
            <person name="Hernandez A."/>
            <person name="Krull N."/>
            <person name="Liu D.Y."/>
            <person name="Cavanagh H."/>
            <person name="Bos A."/>
            <person name="Gray C.A."/>
            <person name="Murphy B.T."/>
            <person name="Linington R.G."/>
            <person name="Eustaquio A.S."/>
        </authorList>
    </citation>
    <scope>NUCLEOTIDE SEQUENCE [LARGE SCALE GENOMIC DNA]</scope>
    <source>
        <strain evidence="2 3">RL17-350-BIC-A</strain>
    </source>
</reference>
<sequence length="145" mass="15131">MTTKLSRLAFALILAGLGACSRGPVTLVATSTLENGPPGLKATLKLNGFGPDASGGDGTLTVERESGTHTTTPEGSYAVKWQWIAKDSAFTVSVPEAHAGLSFKPSPVSGDPTRTAPAFWCLECERDRPGVGDLVWLPGVFSKKS</sequence>
<accession>A0ABW9B4Y7</accession>
<evidence type="ECO:0000313" key="3">
    <source>
        <dbReference type="Proteomes" id="UP001629230"/>
    </source>
</evidence>
<proteinExistence type="predicted"/>
<feature type="chain" id="PRO_5047504005" description="Carboxypeptidase regulatory-like domain-containing protein" evidence="1">
    <location>
        <begin position="22"/>
        <end position="145"/>
    </location>
</feature>
<dbReference type="Proteomes" id="UP001629230">
    <property type="component" value="Unassembled WGS sequence"/>
</dbReference>